<dbReference type="PANTHER" id="PTHR10917:SF0">
    <property type="entry name" value="DNA-DIRECTED RNA POLYMERASES I, II, AND III SUBUNIT RPABC3"/>
    <property type="match status" value="1"/>
</dbReference>
<dbReference type="Gene3D" id="2.40.50.140">
    <property type="entry name" value="Nucleic acid-binding proteins"/>
    <property type="match status" value="1"/>
</dbReference>
<evidence type="ECO:0000256" key="3">
    <source>
        <dbReference type="ARBA" id="ARBA00023242"/>
    </source>
</evidence>
<dbReference type="GO" id="GO:0006368">
    <property type="term" value="P:transcription elongation by RNA polymerase II"/>
    <property type="evidence" value="ECO:0007669"/>
    <property type="project" value="EnsemblFungi"/>
</dbReference>
<dbReference type="AlphaFoldDB" id="A0A1W2TTT7"/>
<keyword evidence="5" id="KW-0808">Transferase</keyword>
<reference evidence="5" key="1">
    <citation type="submission" date="2016-03" db="EMBL/GenBank/DDBJ databases">
        <title>Draft genome sequence of Rosellinia necatrix.</title>
        <authorList>
            <person name="Kanematsu S."/>
        </authorList>
    </citation>
    <scope>NUCLEOTIDE SEQUENCE [LARGE SCALE GENOMIC DNA]</scope>
    <source>
        <strain evidence="5">W97</strain>
    </source>
</reference>
<dbReference type="PANTHER" id="PTHR10917">
    <property type="entry name" value="DNA-DIRECTED RNA POLYMERASES I, II, AND III SUBUNIT RPABC3"/>
    <property type="match status" value="1"/>
</dbReference>
<dbReference type="GO" id="GO:0006363">
    <property type="term" value="P:termination of RNA polymerase I transcription"/>
    <property type="evidence" value="ECO:0007669"/>
    <property type="project" value="EnsemblFungi"/>
</dbReference>
<dbReference type="OMA" id="KEDDKGW"/>
<evidence type="ECO:0000256" key="2">
    <source>
        <dbReference type="ARBA" id="ARBA00008912"/>
    </source>
</evidence>
<accession>A0A1W2TTT7</accession>
<gene>
    <name evidence="5" type="ORF">SAMD00023353_5700220</name>
</gene>
<comment type="subcellular location">
    <subcellularLocation>
        <location evidence="1">Nucleus</location>
    </subcellularLocation>
</comment>
<evidence type="ECO:0000256" key="1">
    <source>
        <dbReference type="ARBA" id="ARBA00004123"/>
    </source>
</evidence>
<dbReference type="GO" id="GO:0005666">
    <property type="term" value="C:RNA polymerase III complex"/>
    <property type="evidence" value="ECO:0007669"/>
    <property type="project" value="EnsemblFungi"/>
</dbReference>
<dbReference type="EMBL" id="DF977502">
    <property type="protein sequence ID" value="GAP91988.1"/>
    <property type="molecule type" value="Genomic_DNA"/>
</dbReference>
<dbReference type="Pfam" id="PF03870">
    <property type="entry name" value="RNA_pol_Rpb8"/>
    <property type="match status" value="1"/>
</dbReference>
<keyword evidence="3 4" id="KW-0539">Nucleus</keyword>
<dbReference type="GO" id="GO:0006367">
    <property type="term" value="P:transcription initiation at RNA polymerase II promoter"/>
    <property type="evidence" value="ECO:0007669"/>
    <property type="project" value="EnsemblFungi"/>
</dbReference>
<dbReference type="GO" id="GO:0005665">
    <property type="term" value="C:RNA polymerase II, core complex"/>
    <property type="evidence" value="ECO:0007669"/>
    <property type="project" value="UniProtKB-UniRule"/>
</dbReference>
<dbReference type="Proteomes" id="UP000054516">
    <property type="component" value="Unassembled WGS sequence"/>
</dbReference>
<dbReference type="FunFam" id="2.40.50.140:FF:000191">
    <property type="entry name" value="DNA-directed RNA polymerases I, II, and III subunit RPABC3"/>
    <property type="match status" value="1"/>
</dbReference>
<organism evidence="5">
    <name type="scientific">Rosellinia necatrix</name>
    <name type="common">White root-rot fungus</name>
    <dbReference type="NCBI Taxonomy" id="77044"/>
    <lineage>
        <taxon>Eukaryota</taxon>
        <taxon>Fungi</taxon>
        <taxon>Dikarya</taxon>
        <taxon>Ascomycota</taxon>
        <taxon>Pezizomycotina</taxon>
        <taxon>Sordariomycetes</taxon>
        <taxon>Xylariomycetidae</taxon>
        <taxon>Xylariales</taxon>
        <taxon>Xylariaceae</taxon>
        <taxon>Rosellinia</taxon>
    </lineage>
</organism>
<dbReference type="GO" id="GO:0003968">
    <property type="term" value="F:RNA-directed RNA polymerase activity"/>
    <property type="evidence" value="ECO:0007669"/>
    <property type="project" value="EnsemblFungi"/>
</dbReference>
<name>A0A1W2TTT7_ROSNE</name>
<evidence type="ECO:0000313" key="5">
    <source>
        <dbReference type="EMBL" id="GAP91988.1"/>
    </source>
</evidence>
<dbReference type="GO" id="GO:0006361">
    <property type="term" value="P:transcription initiation at RNA polymerase I promoter"/>
    <property type="evidence" value="ECO:0007669"/>
    <property type="project" value="EnsemblFungi"/>
</dbReference>
<dbReference type="GO" id="GO:0003899">
    <property type="term" value="F:DNA-directed RNA polymerase activity"/>
    <property type="evidence" value="ECO:0007669"/>
    <property type="project" value="UniProtKB-UniRule"/>
</dbReference>
<dbReference type="GO" id="GO:0006362">
    <property type="term" value="P:transcription elongation by RNA polymerase I"/>
    <property type="evidence" value="ECO:0007669"/>
    <property type="project" value="EnsemblFungi"/>
</dbReference>
<dbReference type="PIRSF" id="PIRSF000779">
    <property type="entry name" value="RNA_pol_Rpb8"/>
    <property type="match status" value="1"/>
</dbReference>
<keyword evidence="6" id="KW-1185">Reference proteome</keyword>
<dbReference type="GO" id="GO:0006386">
    <property type="term" value="P:termination of RNA polymerase III transcription"/>
    <property type="evidence" value="ECO:0007669"/>
    <property type="project" value="EnsemblFungi"/>
</dbReference>
<evidence type="ECO:0000256" key="4">
    <source>
        <dbReference type="PIRNR" id="PIRNR000779"/>
    </source>
</evidence>
<dbReference type="SUPFAM" id="SSF50249">
    <property type="entry name" value="Nucleic acid-binding proteins"/>
    <property type="match status" value="1"/>
</dbReference>
<keyword evidence="5" id="KW-0548">Nucleotidyltransferase</keyword>
<dbReference type="InterPro" id="IPR012340">
    <property type="entry name" value="NA-bd_OB-fold"/>
</dbReference>
<protein>
    <recommendedName>
        <fullName evidence="4">DNA-directed RNA polymerases I, II, and III subunit RPABC3</fullName>
    </recommendedName>
</protein>
<evidence type="ECO:0000313" key="6">
    <source>
        <dbReference type="Proteomes" id="UP000054516"/>
    </source>
</evidence>
<comment type="function">
    <text evidence="4">DNA-dependent RNA polymerase catalyzes the transcription of DNA into RNA using the four ribonucleoside triphosphates as substrates. Common component of RNA polymerases I, II and III which synthesize ribosomal RNA precursors, mRNA precursors and many functional non-coding RNAs, and small RNAs, such as 5S rRNA and tRNAs, respectively.</text>
</comment>
<dbReference type="OrthoDB" id="20018at2759"/>
<dbReference type="GO" id="GO:0006384">
    <property type="term" value="P:transcription initiation at RNA polymerase III promoter"/>
    <property type="evidence" value="ECO:0007669"/>
    <property type="project" value="EnsemblFungi"/>
</dbReference>
<dbReference type="GO" id="GO:0042797">
    <property type="term" value="P:tRNA transcription by RNA polymerase III"/>
    <property type="evidence" value="ECO:0007669"/>
    <property type="project" value="EnsemblFungi"/>
</dbReference>
<comment type="similarity">
    <text evidence="2 4">Belongs to the eukaryotic RPB8 RNA polymerase subunit family.</text>
</comment>
<dbReference type="SMART" id="SM00658">
    <property type="entry name" value="RPOL8c"/>
    <property type="match status" value="1"/>
</dbReference>
<dbReference type="InterPro" id="IPR005570">
    <property type="entry name" value="RPABC3"/>
</dbReference>
<dbReference type="GO" id="GO:0005736">
    <property type="term" value="C:RNA polymerase I complex"/>
    <property type="evidence" value="ECO:0007669"/>
    <property type="project" value="EnsemblFungi"/>
</dbReference>
<dbReference type="STRING" id="77044.A0A1W2TTT7"/>
<sequence>MATGDAQLFEEVFALTMYNQSKYDRVARIGGRSLDNMTDMELDVNIELFPCTSGENIQIVLAATLALDGSRENEERGWRDTRGESTLADMFDYVCYGKIYKFEDGSEGSLRAYISFGGLLMKIEGPYAKMTPLRVENTYLLVKRA</sequence>
<proteinExistence type="inferred from homology"/>